<protein>
    <submittedName>
        <fullName evidence="2 3">Uncharacterized protein</fullName>
    </submittedName>
</protein>
<reference evidence="3" key="4">
    <citation type="journal article" date="2015" name="G3 (Bethesda)">
        <title>Genome sequences of three phytopathogenic species of the Magnaporthaceae family of fungi.</title>
        <authorList>
            <person name="Okagaki L.H."/>
            <person name="Nunes C.C."/>
            <person name="Sailsbery J."/>
            <person name="Clay B."/>
            <person name="Brown D."/>
            <person name="John T."/>
            <person name="Oh Y."/>
            <person name="Young N."/>
            <person name="Fitzgerald M."/>
            <person name="Haas B.J."/>
            <person name="Zeng Q."/>
            <person name="Young S."/>
            <person name="Adiconis X."/>
            <person name="Fan L."/>
            <person name="Levin J.Z."/>
            <person name="Mitchell T.K."/>
            <person name="Okubara P.A."/>
            <person name="Farman M.L."/>
            <person name="Kohn L.M."/>
            <person name="Birren B."/>
            <person name="Ma L.-J."/>
            <person name="Dean R.A."/>
        </authorList>
    </citation>
    <scope>NUCLEOTIDE SEQUENCE</scope>
    <source>
        <strain evidence="3">ATCC 64411 / 73-15</strain>
    </source>
</reference>
<dbReference type="EnsemblFungi" id="MAPG_03436T0">
    <property type="protein sequence ID" value="MAPG_03436T0"/>
    <property type="gene ID" value="MAPG_03436"/>
</dbReference>
<name>A0A0C4DU05_MAGP6</name>
<accession>A0A0C4DU05</accession>
<feature type="compositionally biased region" description="Basic residues" evidence="1">
    <location>
        <begin position="13"/>
        <end position="23"/>
    </location>
</feature>
<feature type="region of interest" description="Disordered" evidence="1">
    <location>
        <begin position="108"/>
        <end position="134"/>
    </location>
</feature>
<organism evidence="3 4">
    <name type="scientific">Magnaporthiopsis poae (strain ATCC 64411 / 73-15)</name>
    <name type="common">Kentucky bluegrass fungus</name>
    <name type="synonym">Magnaporthe poae</name>
    <dbReference type="NCBI Taxonomy" id="644358"/>
    <lineage>
        <taxon>Eukaryota</taxon>
        <taxon>Fungi</taxon>
        <taxon>Dikarya</taxon>
        <taxon>Ascomycota</taxon>
        <taxon>Pezizomycotina</taxon>
        <taxon>Sordariomycetes</taxon>
        <taxon>Sordariomycetidae</taxon>
        <taxon>Magnaporthales</taxon>
        <taxon>Magnaporthaceae</taxon>
        <taxon>Magnaporthiopsis</taxon>
    </lineage>
</organism>
<feature type="compositionally biased region" description="Polar residues" evidence="1">
    <location>
        <begin position="159"/>
        <end position="181"/>
    </location>
</feature>
<gene>
    <name evidence="2" type="ORF">MAPG_03436</name>
</gene>
<reference evidence="2" key="3">
    <citation type="submission" date="2011-03" db="EMBL/GenBank/DDBJ databases">
        <title>Annotation of Magnaporthe poae ATCC 64411.</title>
        <authorList>
            <person name="Ma L.-J."/>
            <person name="Dead R."/>
            <person name="Young S.K."/>
            <person name="Zeng Q."/>
            <person name="Gargeya S."/>
            <person name="Fitzgerald M."/>
            <person name="Haas B."/>
            <person name="Abouelleil A."/>
            <person name="Alvarado L."/>
            <person name="Arachchi H.M."/>
            <person name="Berlin A."/>
            <person name="Brown A."/>
            <person name="Chapman S.B."/>
            <person name="Chen Z."/>
            <person name="Dunbar C."/>
            <person name="Freedman E."/>
            <person name="Gearin G."/>
            <person name="Gellesch M."/>
            <person name="Goldberg J."/>
            <person name="Griggs A."/>
            <person name="Gujja S."/>
            <person name="Heiman D."/>
            <person name="Howarth C."/>
            <person name="Larson L."/>
            <person name="Lui A."/>
            <person name="MacDonald P.J.P."/>
            <person name="Mehta T."/>
            <person name="Montmayeur A."/>
            <person name="Murphy C."/>
            <person name="Neiman D."/>
            <person name="Pearson M."/>
            <person name="Priest M."/>
            <person name="Roberts A."/>
            <person name="Saif S."/>
            <person name="Shea T."/>
            <person name="Shenoy N."/>
            <person name="Sisk P."/>
            <person name="Stolte C."/>
            <person name="Sykes S."/>
            <person name="Yandava C."/>
            <person name="Wortman J."/>
            <person name="Nusbaum C."/>
            <person name="Birren B."/>
        </authorList>
    </citation>
    <scope>NUCLEOTIDE SEQUENCE</scope>
    <source>
        <strain evidence="2">ATCC 64411</strain>
    </source>
</reference>
<keyword evidence="4" id="KW-1185">Reference proteome</keyword>
<sequence>MASYFPLPASNLKQRRQSRPPRKPLRKCHALISTLSRISSPEQFTLGGCWLSDSARDSVSISMCYSIFSATTALTLPLGSLFYIRDLVHGIPNWLQSLLRRLAGIKPSQGGPVNSESHHRSERARGHTHTLSVRRDEVLGLGSTGIDTRERRVCAADGSSAQIPQEQQHATSNKTSKNSSRIKGWLDRQSGSSPGKRLGDES</sequence>
<evidence type="ECO:0000313" key="2">
    <source>
        <dbReference type="EMBL" id="KLU84392.1"/>
    </source>
</evidence>
<proteinExistence type="predicted"/>
<feature type="compositionally biased region" description="Basic and acidic residues" evidence="1">
    <location>
        <begin position="116"/>
        <end position="125"/>
    </location>
</feature>
<reference evidence="2" key="2">
    <citation type="submission" date="2010-05" db="EMBL/GenBank/DDBJ databases">
        <title>The Genome Sequence of Magnaporthe poae strain ATCC 64411.</title>
        <authorList>
            <consortium name="The Broad Institute Genome Sequencing Platform"/>
            <consortium name="Broad Institute Genome Sequencing Center for Infectious Disease"/>
            <person name="Ma L.-J."/>
            <person name="Dead R."/>
            <person name="Young S."/>
            <person name="Zeng Q."/>
            <person name="Koehrsen M."/>
            <person name="Alvarado L."/>
            <person name="Berlin A."/>
            <person name="Chapman S.B."/>
            <person name="Chen Z."/>
            <person name="Freedman E."/>
            <person name="Gellesch M."/>
            <person name="Goldberg J."/>
            <person name="Griggs A."/>
            <person name="Gujja S."/>
            <person name="Heilman E.R."/>
            <person name="Heiman D."/>
            <person name="Hepburn T."/>
            <person name="Howarth C."/>
            <person name="Jen D."/>
            <person name="Larson L."/>
            <person name="Mehta T."/>
            <person name="Neiman D."/>
            <person name="Pearson M."/>
            <person name="Roberts A."/>
            <person name="Saif S."/>
            <person name="Shea T."/>
            <person name="Shenoy N."/>
            <person name="Sisk P."/>
            <person name="Stolte C."/>
            <person name="Sykes S."/>
            <person name="Walk T."/>
            <person name="White J."/>
            <person name="Yandava C."/>
            <person name="Haas B."/>
            <person name="Nusbaum C."/>
            <person name="Birren B."/>
        </authorList>
    </citation>
    <scope>NUCLEOTIDE SEQUENCE</scope>
    <source>
        <strain evidence="2">ATCC 64411</strain>
    </source>
</reference>
<evidence type="ECO:0000313" key="4">
    <source>
        <dbReference type="Proteomes" id="UP000011715"/>
    </source>
</evidence>
<evidence type="ECO:0000313" key="3">
    <source>
        <dbReference type="EnsemblFungi" id="MAPG_03436T0"/>
    </source>
</evidence>
<reference evidence="4" key="1">
    <citation type="submission" date="2010-05" db="EMBL/GenBank/DDBJ databases">
        <title>The genome sequence of Magnaporthe poae strain ATCC 64411.</title>
        <authorList>
            <person name="Ma L.-J."/>
            <person name="Dead R."/>
            <person name="Young S."/>
            <person name="Zeng Q."/>
            <person name="Koehrsen M."/>
            <person name="Alvarado L."/>
            <person name="Berlin A."/>
            <person name="Chapman S.B."/>
            <person name="Chen Z."/>
            <person name="Freedman E."/>
            <person name="Gellesch M."/>
            <person name="Goldberg J."/>
            <person name="Griggs A."/>
            <person name="Gujja S."/>
            <person name="Heilman E.R."/>
            <person name="Heiman D."/>
            <person name="Hepburn T."/>
            <person name="Howarth C."/>
            <person name="Jen D."/>
            <person name="Larson L."/>
            <person name="Mehta T."/>
            <person name="Neiman D."/>
            <person name="Pearson M."/>
            <person name="Roberts A."/>
            <person name="Saif S."/>
            <person name="Shea T."/>
            <person name="Shenoy N."/>
            <person name="Sisk P."/>
            <person name="Stolte C."/>
            <person name="Sykes S."/>
            <person name="Walk T."/>
            <person name="White J."/>
            <person name="Yandava C."/>
            <person name="Haas B."/>
            <person name="Nusbaum C."/>
            <person name="Birren B."/>
        </authorList>
    </citation>
    <scope>NUCLEOTIDE SEQUENCE [LARGE SCALE GENOMIC DNA]</scope>
    <source>
        <strain evidence="4">ATCC 64411 / 73-15</strain>
    </source>
</reference>
<dbReference type="AlphaFoldDB" id="A0A0C4DU05"/>
<dbReference type="EMBL" id="GL876967">
    <property type="protein sequence ID" value="KLU84392.1"/>
    <property type="molecule type" value="Genomic_DNA"/>
</dbReference>
<dbReference type="VEuPathDB" id="FungiDB:MAPG_03436"/>
<feature type="region of interest" description="Disordered" evidence="1">
    <location>
        <begin position="150"/>
        <end position="202"/>
    </location>
</feature>
<feature type="region of interest" description="Disordered" evidence="1">
    <location>
        <begin position="1"/>
        <end position="23"/>
    </location>
</feature>
<evidence type="ECO:0000256" key="1">
    <source>
        <dbReference type="SAM" id="MobiDB-lite"/>
    </source>
</evidence>
<dbReference type="EMBL" id="ADBL01000822">
    <property type="status" value="NOT_ANNOTATED_CDS"/>
    <property type="molecule type" value="Genomic_DNA"/>
</dbReference>
<reference evidence="3" key="5">
    <citation type="submission" date="2015-06" db="UniProtKB">
        <authorList>
            <consortium name="EnsemblFungi"/>
        </authorList>
    </citation>
    <scope>IDENTIFICATION</scope>
    <source>
        <strain evidence="3">ATCC 64411</strain>
    </source>
</reference>
<dbReference type="Proteomes" id="UP000011715">
    <property type="component" value="Unassembled WGS sequence"/>
</dbReference>